<evidence type="ECO:0000313" key="2">
    <source>
        <dbReference type="Proteomes" id="UP000777438"/>
    </source>
</evidence>
<proteinExistence type="predicted"/>
<protein>
    <submittedName>
        <fullName evidence="1">Uncharacterized protein</fullName>
    </submittedName>
</protein>
<accession>A0A9P8W4B6</accession>
<gene>
    <name evidence="1" type="ORF">B0T10DRAFT_571989</name>
</gene>
<comment type="caution">
    <text evidence="1">The sequence shown here is derived from an EMBL/GenBank/DDBJ whole genome shotgun (WGS) entry which is preliminary data.</text>
</comment>
<name>A0A9P8W4B6_9HYPO</name>
<dbReference type="AlphaFoldDB" id="A0A9P8W4B6"/>
<keyword evidence="2" id="KW-1185">Reference proteome</keyword>
<evidence type="ECO:0000313" key="1">
    <source>
        <dbReference type="EMBL" id="KAH6889845.1"/>
    </source>
</evidence>
<sequence length="150" mass="16809">MRSDSLNLIQWIYFATRPFSLDELRWAMIVDADCPHKSLQQCQNAEDYTYDNEMMGWRVKALSCGLAETVTSSTIRVVQFIHQSVKDFVEKGLSDLDAASQSANSVIGRAHYRLSRSCIRYLAMGEIAQSVTINWQGLTLGSSSSSSTGW</sequence>
<dbReference type="Proteomes" id="UP000777438">
    <property type="component" value="Unassembled WGS sequence"/>
</dbReference>
<reference evidence="1 2" key="1">
    <citation type="journal article" date="2021" name="Nat. Commun.">
        <title>Genetic determinants of endophytism in the Arabidopsis root mycobiome.</title>
        <authorList>
            <person name="Mesny F."/>
            <person name="Miyauchi S."/>
            <person name="Thiergart T."/>
            <person name="Pickel B."/>
            <person name="Atanasova L."/>
            <person name="Karlsson M."/>
            <person name="Huettel B."/>
            <person name="Barry K.W."/>
            <person name="Haridas S."/>
            <person name="Chen C."/>
            <person name="Bauer D."/>
            <person name="Andreopoulos W."/>
            <person name="Pangilinan J."/>
            <person name="LaButti K."/>
            <person name="Riley R."/>
            <person name="Lipzen A."/>
            <person name="Clum A."/>
            <person name="Drula E."/>
            <person name="Henrissat B."/>
            <person name="Kohler A."/>
            <person name="Grigoriev I.V."/>
            <person name="Martin F.M."/>
            <person name="Hacquard S."/>
        </authorList>
    </citation>
    <scope>NUCLEOTIDE SEQUENCE [LARGE SCALE GENOMIC DNA]</scope>
    <source>
        <strain evidence="1 2">MPI-CAGE-CH-0241</strain>
    </source>
</reference>
<dbReference type="OrthoDB" id="5103729at2759"/>
<dbReference type="EMBL" id="JAGPYM010000010">
    <property type="protein sequence ID" value="KAH6889845.1"/>
    <property type="molecule type" value="Genomic_DNA"/>
</dbReference>
<organism evidence="1 2">
    <name type="scientific">Thelonectria olida</name>
    <dbReference type="NCBI Taxonomy" id="1576542"/>
    <lineage>
        <taxon>Eukaryota</taxon>
        <taxon>Fungi</taxon>
        <taxon>Dikarya</taxon>
        <taxon>Ascomycota</taxon>
        <taxon>Pezizomycotina</taxon>
        <taxon>Sordariomycetes</taxon>
        <taxon>Hypocreomycetidae</taxon>
        <taxon>Hypocreales</taxon>
        <taxon>Nectriaceae</taxon>
        <taxon>Thelonectria</taxon>
    </lineage>
</organism>